<evidence type="ECO:0000256" key="1">
    <source>
        <dbReference type="ARBA" id="ARBA00010646"/>
    </source>
</evidence>
<dbReference type="PROSITE" id="PS51904">
    <property type="entry name" value="GLYCOSYL_HYDROL_F25_2"/>
    <property type="match status" value="1"/>
</dbReference>
<dbReference type="Proteomes" id="UP000539538">
    <property type="component" value="Unassembled WGS sequence"/>
</dbReference>
<keyword evidence="2" id="KW-0732">Signal</keyword>
<organism evidence="3 4">
    <name type="scientific">Aminobacter niigataensis</name>
    <dbReference type="NCBI Taxonomy" id="83265"/>
    <lineage>
        <taxon>Bacteria</taxon>
        <taxon>Pseudomonadati</taxon>
        <taxon>Pseudomonadota</taxon>
        <taxon>Alphaproteobacteria</taxon>
        <taxon>Hyphomicrobiales</taxon>
        <taxon>Phyllobacteriaceae</taxon>
        <taxon>Aminobacter</taxon>
    </lineage>
</organism>
<dbReference type="InterPro" id="IPR002053">
    <property type="entry name" value="Glyco_hydro_25"/>
</dbReference>
<dbReference type="Pfam" id="PF01183">
    <property type="entry name" value="Glyco_hydro_25"/>
    <property type="match status" value="1"/>
</dbReference>
<dbReference type="CDD" id="cd00599">
    <property type="entry name" value="GH25_muramidase"/>
    <property type="match status" value="1"/>
</dbReference>
<evidence type="ECO:0000313" key="4">
    <source>
        <dbReference type="Proteomes" id="UP000539538"/>
    </source>
</evidence>
<feature type="chain" id="PRO_5046973250" evidence="2">
    <location>
        <begin position="31"/>
        <end position="385"/>
    </location>
</feature>
<dbReference type="SUPFAM" id="SSF51445">
    <property type="entry name" value="(Trans)glycosidases"/>
    <property type="match status" value="1"/>
</dbReference>
<evidence type="ECO:0000256" key="2">
    <source>
        <dbReference type="SAM" id="SignalP"/>
    </source>
</evidence>
<proteinExistence type="inferred from homology"/>
<sequence>MRGLTSKLHRFALAALTAAWAIHLPATAEASDFSEPWKKVDRALVIDAYEYNSIDWQKLAGDKRIVGFINKASDGLPPAYSCSGDETAYRLCKALWKRHAVARELFHTRRTVAKALGLKWGAYHLARPGNPIEQAENFLDFAEPGPDDLMALDIEENDPTKWMSLEDAEIFIRHIFLRTGRYPILYTNGSTSRYIADNRYRYRLLSRLPLWYARYKPEIGIHFPKGNWQSYTLWQFSAQANCGIRRCPYRVAGTPNDIDVNVAPMDAESLRKVWPFGQLIESTDEFVASVPVPIARENGLRGESRITYASVAYPVRLDLLAEALRASWNKAVIGAVPAIQAPASRYSHGMAEYIAARLDARLNTGRKAEFDPVSTASTEMDSAAR</sequence>
<comment type="caution">
    <text evidence="3">The sequence shown here is derived from an EMBL/GenBank/DDBJ whole genome shotgun (WGS) entry which is preliminary data.</text>
</comment>
<comment type="similarity">
    <text evidence="1">Belongs to the glycosyl hydrolase 25 family.</text>
</comment>
<name>A0ABR6L5E0_9HYPH</name>
<protein>
    <submittedName>
        <fullName evidence="3">GH25 family lysozyme M1 (1,4-beta-N-acetylmuramidase)</fullName>
    </submittedName>
</protein>
<dbReference type="Gene3D" id="3.20.20.80">
    <property type="entry name" value="Glycosidases"/>
    <property type="match status" value="1"/>
</dbReference>
<reference evidence="3 4" key="1">
    <citation type="submission" date="2020-08" db="EMBL/GenBank/DDBJ databases">
        <title>Genomic Encyclopedia of Type Strains, Phase IV (KMG-IV): sequencing the most valuable type-strain genomes for metagenomic binning, comparative biology and taxonomic classification.</title>
        <authorList>
            <person name="Goeker M."/>
        </authorList>
    </citation>
    <scope>NUCLEOTIDE SEQUENCE [LARGE SCALE GENOMIC DNA]</scope>
    <source>
        <strain evidence="3 4">DSM 7050</strain>
    </source>
</reference>
<accession>A0ABR6L5E0</accession>
<feature type="signal peptide" evidence="2">
    <location>
        <begin position="1"/>
        <end position="30"/>
    </location>
</feature>
<keyword evidence="4" id="KW-1185">Reference proteome</keyword>
<gene>
    <name evidence="3" type="ORF">GGQ99_003760</name>
</gene>
<evidence type="ECO:0000313" key="3">
    <source>
        <dbReference type="EMBL" id="MBB4651987.1"/>
    </source>
</evidence>
<dbReference type="EMBL" id="JACHOT010000005">
    <property type="protein sequence ID" value="MBB4651987.1"/>
    <property type="molecule type" value="Genomic_DNA"/>
</dbReference>
<dbReference type="InterPro" id="IPR017853">
    <property type="entry name" value="GH"/>
</dbReference>